<evidence type="ECO:0000313" key="4">
    <source>
        <dbReference type="EMBL" id="KAL3685240.1"/>
    </source>
</evidence>
<dbReference type="InterPro" id="IPR039333">
    <property type="entry name" value="PYM1"/>
</dbReference>
<feature type="compositionally biased region" description="Basic and acidic residues" evidence="2">
    <location>
        <begin position="7"/>
        <end position="26"/>
    </location>
</feature>
<comment type="caution">
    <text evidence="4">The sequence shown here is derived from an EMBL/GenBank/DDBJ whole genome shotgun (WGS) entry which is preliminary data.</text>
</comment>
<evidence type="ECO:0000256" key="1">
    <source>
        <dbReference type="SAM" id="Coils"/>
    </source>
</evidence>
<protein>
    <recommendedName>
        <fullName evidence="3">WIBG Mago-binding domain-containing protein</fullName>
    </recommendedName>
</protein>
<accession>A0ABD3H4I0</accession>
<dbReference type="AlphaFoldDB" id="A0ABD3H4I0"/>
<dbReference type="Pfam" id="PF09282">
    <property type="entry name" value="Mago-bind"/>
    <property type="match status" value="1"/>
</dbReference>
<feature type="compositionally biased region" description="Polar residues" evidence="2">
    <location>
        <begin position="92"/>
        <end position="104"/>
    </location>
</feature>
<feature type="coiled-coil region" evidence="1">
    <location>
        <begin position="152"/>
        <end position="206"/>
    </location>
</feature>
<dbReference type="InterPro" id="IPR036348">
    <property type="entry name" value="WIBG_N_sf"/>
</dbReference>
<organism evidence="4 5">
    <name type="scientific">Riccia sorocarpa</name>
    <dbReference type="NCBI Taxonomy" id="122646"/>
    <lineage>
        <taxon>Eukaryota</taxon>
        <taxon>Viridiplantae</taxon>
        <taxon>Streptophyta</taxon>
        <taxon>Embryophyta</taxon>
        <taxon>Marchantiophyta</taxon>
        <taxon>Marchantiopsida</taxon>
        <taxon>Marchantiidae</taxon>
        <taxon>Marchantiales</taxon>
        <taxon>Ricciaceae</taxon>
        <taxon>Riccia</taxon>
    </lineage>
</organism>
<dbReference type="PANTHER" id="PTHR22959:SF0">
    <property type="entry name" value="PARTNER OF Y14 AND MAGO"/>
    <property type="match status" value="1"/>
</dbReference>
<feature type="domain" description="WIBG Mago-binding" evidence="3">
    <location>
        <begin position="12"/>
        <end position="38"/>
    </location>
</feature>
<keyword evidence="1" id="KW-0175">Coiled coil</keyword>
<dbReference type="PANTHER" id="PTHR22959">
    <property type="entry name" value="PYM PROTEIN"/>
    <property type="match status" value="1"/>
</dbReference>
<proteinExistence type="predicted"/>
<feature type="compositionally biased region" description="Basic and acidic residues" evidence="2">
    <location>
        <begin position="107"/>
        <end position="124"/>
    </location>
</feature>
<evidence type="ECO:0000256" key="2">
    <source>
        <dbReference type="SAM" id="MobiDB-lite"/>
    </source>
</evidence>
<dbReference type="Proteomes" id="UP001633002">
    <property type="component" value="Unassembled WGS sequence"/>
</dbReference>
<dbReference type="SUPFAM" id="SSF101931">
    <property type="entry name" value="Pym (Within the bgcn gene intron protein, WIBG), N-terminal domain"/>
    <property type="match status" value="1"/>
</dbReference>
<evidence type="ECO:0000259" key="3">
    <source>
        <dbReference type="SMART" id="SM01273"/>
    </source>
</evidence>
<sequence>MSGHSAEAQKEGERILAATRRPDGTLRKPVRIRAGYTPQDEVAIYQSKGALMKQGRPTVPPGYDPEDAAKPKTKAAKKNEKRKEKKQQANASTGNNEFASSQSVDGKLGDEKAASRHSDSKEENIAAVAEQLNALTVSSLVPERSQEEASVKVDLDKRIRALRKKIRTTEALQTGSSAKATLTPEQKEKLSKLETWRKELQDMEAQYDAEK</sequence>
<gene>
    <name evidence="4" type="ORF">R1sor_003262</name>
</gene>
<dbReference type="SMART" id="SM01273">
    <property type="entry name" value="Mago-bind"/>
    <property type="match status" value="1"/>
</dbReference>
<name>A0ABD3H4I0_9MARC</name>
<feature type="region of interest" description="Disordered" evidence="2">
    <location>
        <begin position="1"/>
        <end position="125"/>
    </location>
</feature>
<dbReference type="EMBL" id="JBJQOH010000006">
    <property type="protein sequence ID" value="KAL3685240.1"/>
    <property type="molecule type" value="Genomic_DNA"/>
</dbReference>
<reference evidence="4 5" key="1">
    <citation type="submission" date="2024-09" db="EMBL/GenBank/DDBJ databases">
        <title>Chromosome-scale assembly of Riccia sorocarpa.</title>
        <authorList>
            <person name="Paukszto L."/>
        </authorList>
    </citation>
    <scope>NUCLEOTIDE SEQUENCE [LARGE SCALE GENOMIC DNA]</scope>
    <source>
        <strain evidence="4">LP-2024</strain>
        <tissue evidence="4">Aerial parts of the thallus</tissue>
    </source>
</reference>
<evidence type="ECO:0000313" key="5">
    <source>
        <dbReference type="Proteomes" id="UP001633002"/>
    </source>
</evidence>
<dbReference type="InterPro" id="IPR015362">
    <property type="entry name" value="WIBG_mago-bd"/>
</dbReference>
<keyword evidence="5" id="KW-1185">Reference proteome</keyword>